<evidence type="ECO:0000313" key="2">
    <source>
        <dbReference type="EMBL" id="OGZ04441.1"/>
    </source>
</evidence>
<dbReference type="PANTHER" id="PTHR34387">
    <property type="entry name" value="SLR1258 PROTEIN"/>
    <property type="match status" value="1"/>
</dbReference>
<gene>
    <name evidence="2" type="ORF">A2648_01725</name>
</gene>
<dbReference type="PANTHER" id="PTHR34387:SF2">
    <property type="entry name" value="SLR1258 PROTEIN"/>
    <property type="match status" value="1"/>
</dbReference>
<organism evidence="2 3">
    <name type="scientific">Candidatus Lloydbacteria bacterium RIFCSPHIGHO2_01_FULL_41_20</name>
    <dbReference type="NCBI Taxonomy" id="1798657"/>
    <lineage>
        <taxon>Bacteria</taxon>
        <taxon>Candidatus Lloydiibacteriota</taxon>
    </lineage>
</organism>
<dbReference type="STRING" id="1798657.A2648_01725"/>
<dbReference type="GO" id="GO:0006974">
    <property type="term" value="P:DNA damage response"/>
    <property type="evidence" value="ECO:0007669"/>
    <property type="project" value="TreeGrafter"/>
</dbReference>
<dbReference type="AlphaFoldDB" id="A0A1G2CUT0"/>
<dbReference type="Pfam" id="PF04402">
    <property type="entry name" value="SIMPL"/>
    <property type="match status" value="1"/>
</dbReference>
<evidence type="ECO:0000256" key="1">
    <source>
        <dbReference type="SAM" id="Phobius"/>
    </source>
</evidence>
<proteinExistence type="predicted"/>
<accession>A0A1G2CUT0</accession>
<keyword evidence="1" id="KW-1133">Transmembrane helix</keyword>
<evidence type="ECO:0008006" key="4">
    <source>
        <dbReference type="Google" id="ProtNLM"/>
    </source>
</evidence>
<comment type="caution">
    <text evidence="2">The sequence shown here is derived from an EMBL/GenBank/DDBJ whole genome shotgun (WGS) entry which is preliminary data.</text>
</comment>
<reference evidence="2 3" key="1">
    <citation type="journal article" date="2016" name="Nat. Commun.">
        <title>Thousands of microbial genomes shed light on interconnected biogeochemical processes in an aquifer system.</title>
        <authorList>
            <person name="Anantharaman K."/>
            <person name="Brown C.T."/>
            <person name="Hug L.A."/>
            <person name="Sharon I."/>
            <person name="Castelle C.J."/>
            <person name="Probst A.J."/>
            <person name="Thomas B.C."/>
            <person name="Singh A."/>
            <person name="Wilkins M.J."/>
            <person name="Karaoz U."/>
            <person name="Brodie E.L."/>
            <person name="Williams K.H."/>
            <person name="Hubbard S.S."/>
            <person name="Banfield J.F."/>
        </authorList>
    </citation>
    <scope>NUCLEOTIDE SEQUENCE [LARGE SCALE GENOMIC DNA]</scope>
</reference>
<feature type="transmembrane region" description="Helical" evidence="1">
    <location>
        <begin position="12"/>
        <end position="33"/>
    </location>
</feature>
<evidence type="ECO:0000313" key="3">
    <source>
        <dbReference type="Proteomes" id="UP000178841"/>
    </source>
</evidence>
<keyword evidence="1" id="KW-0812">Transmembrane</keyword>
<keyword evidence="1" id="KW-0472">Membrane</keyword>
<dbReference type="Proteomes" id="UP000178841">
    <property type="component" value="Unassembled WGS sequence"/>
</dbReference>
<dbReference type="InterPro" id="IPR007497">
    <property type="entry name" value="SIMPL/DUF541"/>
</dbReference>
<dbReference type="Gene3D" id="3.30.70.2970">
    <property type="entry name" value="Protein of unknown function (DUF541), domain 2"/>
    <property type="match status" value="1"/>
</dbReference>
<dbReference type="InterPro" id="IPR052022">
    <property type="entry name" value="26kDa_periplasmic_antigen"/>
</dbReference>
<name>A0A1G2CUT0_9BACT</name>
<dbReference type="EMBL" id="MHLH01000006">
    <property type="protein sequence ID" value="OGZ04441.1"/>
    <property type="molecule type" value="Genomic_DNA"/>
</dbReference>
<sequence length="269" mass="28913">MQNENIWSDKHIIRATLSLIILASFFLVVRVVAEIKAYDFIGGAVASSNVISINGQGEVFAVPDIANITFSIREEGKSVADTQKKVSAKIDDALDFLKSSGVEDKDIKTVSYNAYPKYEYQSGGASPAIYPPQPGKQVLVGYEVSQSISVKVRDTNKVGAILEGIAKAGISEISGPDFSIDDDESLKSEARKKAIDDAKSKAQILADDLGVKLVRIVTFSEGGNYPIYYAKAEMSYGMGGATESRAPTPSLPGGENKIISNVTVTYEIR</sequence>
<dbReference type="Gene3D" id="3.30.110.170">
    <property type="entry name" value="Protein of unknown function (DUF541), domain 1"/>
    <property type="match status" value="1"/>
</dbReference>
<protein>
    <recommendedName>
        <fullName evidence="4">26 kDa periplasmic immunogenic protein</fullName>
    </recommendedName>
</protein>